<dbReference type="Proteomes" id="UP000324800">
    <property type="component" value="Unassembled WGS sequence"/>
</dbReference>
<comment type="caution">
    <text evidence="1">The sequence shown here is derived from an EMBL/GenBank/DDBJ whole genome shotgun (WGS) entry which is preliminary data.</text>
</comment>
<dbReference type="EMBL" id="SNRW01000227">
    <property type="protein sequence ID" value="KAA6402490.1"/>
    <property type="molecule type" value="Genomic_DNA"/>
</dbReference>
<proteinExistence type="predicted"/>
<accession>A0A5J4X5J3</accession>
<evidence type="ECO:0000313" key="2">
    <source>
        <dbReference type="Proteomes" id="UP000324800"/>
    </source>
</evidence>
<reference evidence="1 2" key="1">
    <citation type="submission" date="2019-03" db="EMBL/GenBank/DDBJ databases">
        <title>Single cell metagenomics reveals metabolic interactions within the superorganism composed of flagellate Streblomastix strix and complex community of Bacteroidetes bacteria on its surface.</title>
        <authorList>
            <person name="Treitli S.C."/>
            <person name="Kolisko M."/>
            <person name="Husnik F."/>
            <person name="Keeling P."/>
            <person name="Hampl V."/>
        </authorList>
    </citation>
    <scope>NUCLEOTIDE SEQUENCE [LARGE SCALE GENOMIC DNA]</scope>
    <source>
        <strain evidence="1">ST1C</strain>
    </source>
</reference>
<gene>
    <name evidence="1" type="ORF">EZS28_001987</name>
</gene>
<evidence type="ECO:0000313" key="1">
    <source>
        <dbReference type="EMBL" id="KAA6402490.1"/>
    </source>
</evidence>
<protein>
    <submittedName>
        <fullName evidence="1">Uncharacterized protein</fullName>
    </submittedName>
</protein>
<name>A0A5J4X5J3_9EUKA</name>
<organism evidence="1 2">
    <name type="scientific">Streblomastix strix</name>
    <dbReference type="NCBI Taxonomy" id="222440"/>
    <lineage>
        <taxon>Eukaryota</taxon>
        <taxon>Metamonada</taxon>
        <taxon>Preaxostyla</taxon>
        <taxon>Oxymonadida</taxon>
        <taxon>Streblomastigidae</taxon>
        <taxon>Streblomastix</taxon>
    </lineage>
</organism>
<sequence>MTVPSEYNVDDGFLGLGEFILLEVLNEIIEINDMKQYLVANKKIYKLKDHSRFQSLIKNKIDSIIYNPLIPSLEDIELNDNTFKNISGKASTILFDPIIRSGIVKFEVLNIMGILGIGIADDSVSYQRDQWPAQVIGWDKIVYYSSWKKGTPFQ</sequence>
<dbReference type="AlphaFoldDB" id="A0A5J4X5J3"/>